<evidence type="ECO:0000313" key="1">
    <source>
        <dbReference type="EMBL" id="BAU28452.1"/>
    </source>
</evidence>
<dbReference type="Gene3D" id="2.60.40.10">
    <property type="entry name" value="Immunoglobulins"/>
    <property type="match status" value="1"/>
</dbReference>
<dbReference type="RefSeq" id="WP_096466205.1">
    <property type="nucleotide sequence ID" value="NZ_AP017312.1"/>
</dbReference>
<dbReference type="Proteomes" id="UP000217696">
    <property type="component" value="Chromosome"/>
</dbReference>
<name>A0A0U4NI84_9BACL</name>
<dbReference type="GO" id="GO:0045493">
    <property type="term" value="P:xylan catabolic process"/>
    <property type="evidence" value="ECO:0007669"/>
    <property type="project" value="UniProtKB-KW"/>
</dbReference>
<proteinExistence type="predicted"/>
<keyword evidence="1" id="KW-0119">Carbohydrate metabolism</keyword>
<keyword evidence="1" id="KW-0326">Glycosidase</keyword>
<dbReference type="PROSITE" id="PS51272">
    <property type="entry name" value="SLH"/>
    <property type="match status" value="3"/>
</dbReference>
<keyword evidence="2" id="KW-1185">Reference proteome</keyword>
<dbReference type="InterPro" id="IPR013783">
    <property type="entry name" value="Ig-like_fold"/>
</dbReference>
<dbReference type="EC" id="3.2.1.8" evidence="1"/>
<dbReference type="OrthoDB" id="5845122at2"/>
<dbReference type="GO" id="GO:0031176">
    <property type="term" value="F:endo-1,4-beta-xylanase activity"/>
    <property type="evidence" value="ECO:0007669"/>
    <property type="project" value="UniProtKB-EC"/>
</dbReference>
<evidence type="ECO:0000313" key="2">
    <source>
        <dbReference type="Proteomes" id="UP000217696"/>
    </source>
</evidence>
<dbReference type="KEGG" id="asoc:CB4_02626"/>
<dbReference type="PANTHER" id="PTHR43308">
    <property type="entry name" value="OUTER MEMBRANE PROTEIN ALPHA-RELATED"/>
    <property type="match status" value="1"/>
</dbReference>
<protein>
    <submittedName>
        <fullName evidence="1">Endo-1,4-beta-xylanase A</fullName>
        <ecNumber evidence="1">3.2.1.8</ecNumber>
    </submittedName>
</protein>
<keyword evidence="1" id="KW-0858">Xylan degradation</keyword>
<dbReference type="AlphaFoldDB" id="A0A0U4NI84"/>
<accession>A0A0U4NI84</accession>
<dbReference type="Pfam" id="PF00395">
    <property type="entry name" value="SLH"/>
    <property type="match status" value="3"/>
</dbReference>
<dbReference type="InterPro" id="IPR051465">
    <property type="entry name" value="Cell_Envelope_Struct_Comp"/>
</dbReference>
<keyword evidence="1" id="KW-0378">Hydrolase</keyword>
<dbReference type="EMBL" id="AP017312">
    <property type="protein sequence ID" value="BAU28452.1"/>
    <property type="molecule type" value="Genomic_DNA"/>
</dbReference>
<keyword evidence="1" id="KW-0624">Polysaccharide degradation</keyword>
<reference evidence="1 2" key="1">
    <citation type="submission" date="2015-12" db="EMBL/GenBank/DDBJ databases">
        <title>Genome sequence of Aneurinibacillus soli.</title>
        <authorList>
            <person name="Lee J.S."/>
            <person name="Lee K.C."/>
            <person name="Kim K.K."/>
            <person name="Lee B.W."/>
        </authorList>
    </citation>
    <scope>NUCLEOTIDE SEQUENCE [LARGE SCALE GENOMIC DNA]</scope>
    <source>
        <strain evidence="1 2">CB4</strain>
    </source>
</reference>
<organism evidence="1 2">
    <name type="scientific">Aneurinibacillus soli</name>
    <dbReference type="NCBI Taxonomy" id="1500254"/>
    <lineage>
        <taxon>Bacteria</taxon>
        <taxon>Bacillati</taxon>
        <taxon>Bacillota</taxon>
        <taxon>Bacilli</taxon>
        <taxon>Bacillales</taxon>
        <taxon>Paenibacillaceae</taxon>
        <taxon>Aneurinibacillus group</taxon>
        <taxon>Aneurinibacillus</taxon>
    </lineage>
</organism>
<gene>
    <name evidence="1" type="primary">xynA1_8</name>
    <name evidence="1" type="ORF">CB4_02626</name>
</gene>
<dbReference type="InterPro" id="IPR001119">
    <property type="entry name" value="SLH_dom"/>
</dbReference>
<sequence>MIPKKKVVSSFLATSLLVTPFLGTSVSAATTFSDIDSSYARDAILTLLEKGILSGAGDSEFHPTERMMRQDFAIILAKVLNLDVSNPPAVPRFSDVPAGHYAYAYVEAAGKEGLISGVGNENLGVNQPLTREQMVVLFVRALGMDAKGKGSEITFSDQDQISSWARDGVAAAVEAGLVSGIGNNTFNPKGVAQRQEVALVVERFLRMKEEQEKMKTMLPVISITPYPDKTTLESITVTGAVTYAAALRIGTTKIKIEDGKWSTKVPLKLGENKYELHAQNIAGKETIATVKIIRLPVSAGGSGGSGGGGQQDTVTATLVSTSPVTIGENVVAKSNKPGTLYLVPSTEKPANKEDLEKLVASKVARKAEASTANQNTNISTVGMRETETSYVVYAVDAANTVSKPTTRIVLQYGCRILGDLYLGKYADTKGDTKITINKGGAPLYTAKYKQSGETTIGTYGLEDGDGKLSYYFEVPQGTYTITATNGNRSIQWTVTTNTHELNEDGRLYINQVEDRNLEDIDDSKMTAKITFTGGPNVPESTTQVNVSDLQDGHILYASDPGYRPSENPGEGKLYEGNMKDIYDIPWSNSTYEIENVHPHYHISVIEVDEEGNIIAYRDYEITNDQMGTKIPVDESHVDEYVSEGDVPGEIIVKKPLPNARHGSIVVLVRAATPADAVSIATNQKTVSDIYNNILVGNENIWNAKGITESVLTGALPATIPTTLRGTDRDVYALWVDVEMPDKSQVMRMFKVEKWNTTP</sequence>
<dbReference type="PANTHER" id="PTHR43308:SF5">
    <property type="entry name" value="S-LAYER PROTEIN _ PEPTIDOGLYCAN ENDO-BETA-N-ACETYLGLUCOSAMINIDASE"/>
    <property type="match status" value="1"/>
</dbReference>